<feature type="compositionally biased region" description="Basic and acidic residues" evidence="1">
    <location>
        <begin position="50"/>
        <end position="63"/>
    </location>
</feature>
<dbReference type="GeneID" id="37060256"/>
<gene>
    <name evidence="2" type="ORF">BO70DRAFT_130152</name>
</gene>
<dbReference type="EMBL" id="MSFL01000003">
    <property type="protein sequence ID" value="PWY89879.1"/>
    <property type="molecule type" value="Genomic_DNA"/>
</dbReference>
<protein>
    <submittedName>
        <fullName evidence="2">Uncharacterized protein</fullName>
    </submittedName>
</protein>
<name>A0A317WU66_9EURO</name>
<dbReference type="VEuPathDB" id="FungiDB:BO70DRAFT_130152"/>
<dbReference type="RefSeq" id="XP_025402710.1">
    <property type="nucleotide sequence ID" value="XM_025538019.1"/>
</dbReference>
<feature type="compositionally biased region" description="Polar residues" evidence="1">
    <location>
        <begin position="32"/>
        <end position="49"/>
    </location>
</feature>
<accession>A0A317WU66</accession>
<organism evidence="2 3">
    <name type="scientific">Aspergillus heteromorphus CBS 117.55</name>
    <dbReference type="NCBI Taxonomy" id="1448321"/>
    <lineage>
        <taxon>Eukaryota</taxon>
        <taxon>Fungi</taxon>
        <taxon>Dikarya</taxon>
        <taxon>Ascomycota</taxon>
        <taxon>Pezizomycotina</taxon>
        <taxon>Eurotiomycetes</taxon>
        <taxon>Eurotiomycetidae</taxon>
        <taxon>Eurotiales</taxon>
        <taxon>Aspergillaceae</taxon>
        <taxon>Aspergillus</taxon>
        <taxon>Aspergillus subgen. Circumdati</taxon>
    </lineage>
</organism>
<dbReference type="AlphaFoldDB" id="A0A317WU66"/>
<proteinExistence type="predicted"/>
<evidence type="ECO:0000313" key="2">
    <source>
        <dbReference type="EMBL" id="PWY89879.1"/>
    </source>
</evidence>
<feature type="region of interest" description="Disordered" evidence="1">
    <location>
        <begin position="1"/>
        <end position="97"/>
    </location>
</feature>
<reference evidence="2 3" key="1">
    <citation type="submission" date="2016-12" db="EMBL/GenBank/DDBJ databases">
        <title>The genomes of Aspergillus section Nigri reveals drivers in fungal speciation.</title>
        <authorList>
            <consortium name="DOE Joint Genome Institute"/>
            <person name="Vesth T.C."/>
            <person name="Nybo J."/>
            <person name="Theobald S."/>
            <person name="Brandl J."/>
            <person name="Frisvad J.C."/>
            <person name="Nielsen K.F."/>
            <person name="Lyhne E.K."/>
            <person name="Kogle M.E."/>
            <person name="Kuo A."/>
            <person name="Riley R."/>
            <person name="Clum A."/>
            <person name="Nolan M."/>
            <person name="Lipzen A."/>
            <person name="Salamov A."/>
            <person name="Henrissat B."/>
            <person name="Wiebenga A."/>
            <person name="De Vries R.P."/>
            <person name="Grigoriev I.V."/>
            <person name="Mortensen U.H."/>
            <person name="Andersen M.R."/>
            <person name="Baker S.E."/>
        </authorList>
    </citation>
    <scope>NUCLEOTIDE SEQUENCE [LARGE SCALE GENOMIC DNA]</scope>
    <source>
        <strain evidence="2 3">CBS 117.55</strain>
    </source>
</reference>
<dbReference type="Proteomes" id="UP000247233">
    <property type="component" value="Unassembled WGS sequence"/>
</dbReference>
<evidence type="ECO:0000313" key="3">
    <source>
        <dbReference type="Proteomes" id="UP000247233"/>
    </source>
</evidence>
<feature type="compositionally biased region" description="Polar residues" evidence="1">
    <location>
        <begin position="88"/>
        <end position="97"/>
    </location>
</feature>
<evidence type="ECO:0000256" key="1">
    <source>
        <dbReference type="SAM" id="MobiDB-lite"/>
    </source>
</evidence>
<sequence>MHHAPRITLSFFGQISENTRSDHSPLPATTPPHRTNPVSPATRLNPTRLDSTRYHSTASEDKAGQAQPEQPRLSTPLHSTLPHPSPTPFANSSNPTFTRGQKALVWGRKGGWEGAGAGHAT</sequence>
<keyword evidence="3" id="KW-1185">Reference proteome</keyword>
<comment type="caution">
    <text evidence="2">The sequence shown here is derived from an EMBL/GenBank/DDBJ whole genome shotgun (WGS) entry which is preliminary data.</text>
</comment>